<organism evidence="1 2">
    <name type="scientific">Hymenobacter taeanensis</name>
    <dbReference type="NCBI Taxonomy" id="2735321"/>
    <lineage>
        <taxon>Bacteria</taxon>
        <taxon>Pseudomonadati</taxon>
        <taxon>Bacteroidota</taxon>
        <taxon>Cytophagia</taxon>
        <taxon>Cytophagales</taxon>
        <taxon>Hymenobacteraceae</taxon>
        <taxon>Hymenobacter</taxon>
    </lineage>
</organism>
<evidence type="ECO:0000313" key="1">
    <source>
        <dbReference type="EMBL" id="QJX49047.1"/>
    </source>
</evidence>
<name>A0A6M6BM43_9BACT</name>
<proteinExistence type="predicted"/>
<dbReference type="InterPro" id="IPR025335">
    <property type="entry name" value="DUF4241"/>
</dbReference>
<keyword evidence="2" id="KW-1185">Reference proteome</keyword>
<reference evidence="1 2" key="1">
    <citation type="submission" date="2020-05" db="EMBL/GenBank/DDBJ databases">
        <title>Complete genome sequence of Hymenobacter sp. TS19 in Coasted Sand Dune.</title>
        <authorList>
            <person name="Lee J.-H."/>
            <person name="Jung J.-H."/>
            <person name="Jeong S."/>
            <person name="Zhao L."/>
            <person name="Kim M.-K."/>
            <person name="Seo H.-S."/>
            <person name="Lim S."/>
        </authorList>
    </citation>
    <scope>NUCLEOTIDE SEQUENCE [LARGE SCALE GENOMIC DNA]</scope>
    <source>
        <strain evidence="1 2">TS19</strain>
    </source>
</reference>
<dbReference type="RefSeq" id="WP_171593134.1">
    <property type="nucleotide sequence ID" value="NZ_CP053538.1"/>
</dbReference>
<protein>
    <submittedName>
        <fullName evidence="1">DUF4241 domain-containing protein</fullName>
    </submittedName>
</protein>
<gene>
    <name evidence="1" type="ORF">HMJ29_19910</name>
</gene>
<dbReference type="Pfam" id="PF14025">
    <property type="entry name" value="DUF4241"/>
    <property type="match status" value="1"/>
</dbReference>
<dbReference type="AlphaFoldDB" id="A0A6M6BM43"/>
<evidence type="ECO:0000313" key="2">
    <source>
        <dbReference type="Proteomes" id="UP000501623"/>
    </source>
</evidence>
<accession>A0A6M6BM43</accession>
<dbReference type="KEGG" id="hts:HMJ29_19910"/>
<sequence>MLPSALTRLFSAPALPAGLQPLLVTELFLPTGRLIACDPVAFSQPQPFRQTCPPGYYPVYVHVMPEEDRIAYAEMRLREAPVSRWELAVTAQQDPASLGSDELFGYPVSAGLGCFMDYATLAQIDQHDADLQAELGDEYISYYDDYVDGLLYSADGSHQHYVLQPYPDKENNVAVFQSGYGDGVYATYVGLDDQNQPVKFVTEFIDADNA</sequence>
<dbReference type="EMBL" id="CP053538">
    <property type="protein sequence ID" value="QJX49047.1"/>
    <property type="molecule type" value="Genomic_DNA"/>
</dbReference>
<dbReference type="Proteomes" id="UP000501623">
    <property type="component" value="Chromosome"/>
</dbReference>